<sequence>MFDQQSQCFIEYFKAAHGREMRIKGMWEGRKHGRRLAREAGRQEGREEGRQQSCQEMIRLILERRCIQLSCAATDRLEHADLPSLNTWIGQLLSDVVPPELRD</sequence>
<keyword evidence="2" id="KW-1185">Reference proteome</keyword>
<evidence type="ECO:0000313" key="1">
    <source>
        <dbReference type="EMBL" id="MTW11022.1"/>
    </source>
</evidence>
<accession>A0A6L6QF55</accession>
<dbReference type="EMBL" id="WNKX01000006">
    <property type="protein sequence ID" value="MTW11022.1"/>
    <property type="molecule type" value="Genomic_DNA"/>
</dbReference>
<gene>
    <name evidence="1" type="ORF">GM658_10450</name>
</gene>
<evidence type="ECO:0000313" key="2">
    <source>
        <dbReference type="Proteomes" id="UP000472320"/>
    </source>
</evidence>
<protein>
    <submittedName>
        <fullName evidence="1">Uncharacterized protein</fullName>
    </submittedName>
</protein>
<name>A0A6L6QF55_9BURK</name>
<comment type="caution">
    <text evidence="1">The sequence shown here is derived from an EMBL/GenBank/DDBJ whole genome shotgun (WGS) entry which is preliminary data.</text>
</comment>
<dbReference type="AlphaFoldDB" id="A0A6L6QF55"/>
<reference evidence="1 2" key="1">
    <citation type="submission" date="2019-11" db="EMBL/GenBank/DDBJ databases">
        <title>Type strains purchased from KCTC, JCM and DSMZ.</title>
        <authorList>
            <person name="Lu H."/>
        </authorList>
    </citation>
    <scope>NUCLEOTIDE SEQUENCE [LARGE SCALE GENOMIC DNA]</scope>
    <source>
        <strain evidence="1 2">JCM 31587</strain>
    </source>
</reference>
<organism evidence="1 2">
    <name type="scientific">Massilia eburnea</name>
    <dbReference type="NCBI Taxonomy" id="1776165"/>
    <lineage>
        <taxon>Bacteria</taxon>
        <taxon>Pseudomonadati</taxon>
        <taxon>Pseudomonadota</taxon>
        <taxon>Betaproteobacteria</taxon>
        <taxon>Burkholderiales</taxon>
        <taxon>Oxalobacteraceae</taxon>
        <taxon>Telluria group</taxon>
        <taxon>Massilia</taxon>
    </lineage>
</organism>
<dbReference type="Proteomes" id="UP000472320">
    <property type="component" value="Unassembled WGS sequence"/>
</dbReference>
<proteinExistence type="predicted"/>